<accession>A0ABS8FQU5</accession>
<evidence type="ECO:0000313" key="2">
    <source>
        <dbReference type="Proteomes" id="UP001198495"/>
    </source>
</evidence>
<dbReference type="RefSeq" id="WP_227573472.1">
    <property type="nucleotide sequence ID" value="NZ_JAJEQT010000008.1"/>
</dbReference>
<gene>
    <name evidence="1" type="ORF">LKD28_11150</name>
</gene>
<protein>
    <submittedName>
        <fullName evidence="1">PcfJ domain-containing protein</fullName>
    </submittedName>
</protein>
<comment type="caution">
    <text evidence="1">The sequence shown here is derived from an EMBL/GenBank/DDBJ whole genome shotgun (WGS) entry which is preliminary data.</text>
</comment>
<sequence length="699" mass="83178">MREKAIEKTPAPKTKKKGWWTILQVVQGIVVLNIFKNKVLQRRHCFNPTNSEYATWHADTGLWHAEKVPAAYEASWDGGDGYYGKKGDSSMSSEDHDRLKEILDDAQNPYTYYRTNLIDRIYDLEQERDRKVRQTKEERRFARVTALMDRVPDVPTDLRDWIDKQFTGGENWCIKDRDTKKWVCSACGGSFELKNKPRNNDNITCPECNREIKYLSRKRKVEMVEHFYLIQPMDTDTSVCRHFVTEITFEPGVCEHKNIWIDEEIRVILNKQIDTLEFNRKKKAECDIYYKQWSYFDNKGNPQNKREYVGALYDAGIMEAFKDTSYESWSRLFTQMAAAGQQCNWNAMMAAVKDKEYMQVAEMLFRGRFYRMLTETSMQISYWDLEYIGYLDVTGRTIEEVFGIADRQKINRIRDCNGGGLILKWMQYSEEKGEKISEKLLTWAKRENITPSTLKEPLTYMSAEQAMNYIEKQKKEQYKGKSTRVIVDQYADYIRMCNKLKKKLEDEMIYKPRELKRRHDEAVEEIKVREIEIDSEEYSERYPEAEDVLKEIKKKFEYRGTEYFIMVPERIYDIVCEGRSLHHCVGSTDRYFDRMAQHETYICFLRKVEEPDKPFYTIEVEPGGTIRQHRGMFDEEPELETVKPFLKEWQKEIRKRMSEEDHARAKQSKVLREANIRELQEKNNTRVLQGLMKDFMEAV</sequence>
<keyword evidence="2" id="KW-1185">Reference proteome</keyword>
<name>A0ABS8FQU5_9FIRM</name>
<dbReference type="EMBL" id="JAJEQT010000008">
    <property type="protein sequence ID" value="MCC2219582.1"/>
    <property type="molecule type" value="Genomic_DNA"/>
</dbReference>
<reference evidence="1 2" key="1">
    <citation type="submission" date="2021-10" db="EMBL/GenBank/DDBJ databases">
        <title>Anaerobic single-cell dispensing facilitates the cultivation of human gut bacteria.</title>
        <authorList>
            <person name="Afrizal A."/>
        </authorList>
    </citation>
    <scope>NUCLEOTIDE SEQUENCE [LARGE SCALE GENOMIC DNA]</scope>
    <source>
        <strain evidence="1 2">CLA-AA-H212</strain>
    </source>
</reference>
<evidence type="ECO:0000313" key="1">
    <source>
        <dbReference type="EMBL" id="MCC2219582.1"/>
    </source>
</evidence>
<proteinExistence type="predicted"/>
<dbReference type="Pfam" id="PF14284">
    <property type="entry name" value="PcfJ"/>
    <property type="match status" value="1"/>
</dbReference>
<organism evidence="1 2">
    <name type="scientific">Coprococcus hominis</name>
    <name type="common">ex Arizal et al. 2022</name>
    <dbReference type="NCBI Taxonomy" id="2881262"/>
    <lineage>
        <taxon>Bacteria</taxon>
        <taxon>Bacillati</taxon>
        <taxon>Bacillota</taxon>
        <taxon>Clostridia</taxon>
        <taxon>Lachnospirales</taxon>
        <taxon>Lachnospiraceae</taxon>
        <taxon>Coprococcus</taxon>
    </lineage>
</organism>
<dbReference type="InterPro" id="IPR025586">
    <property type="entry name" value="PcfJ"/>
</dbReference>
<dbReference type="Proteomes" id="UP001198495">
    <property type="component" value="Unassembled WGS sequence"/>
</dbReference>